<dbReference type="InterPro" id="IPR001680">
    <property type="entry name" value="WD40_rpt"/>
</dbReference>
<evidence type="ECO:0000256" key="1">
    <source>
        <dbReference type="ARBA" id="ARBA00022723"/>
    </source>
</evidence>
<keyword evidence="2 4" id="KW-0863">Zinc-finger</keyword>
<comment type="caution">
    <text evidence="8">The sequence shown here is derived from an EMBL/GenBank/DDBJ whole genome shotgun (WGS) entry which is preliminary data.</text>
</comment>
<dbReference type="SUPFAM" id="SSF57850">
    <property type="entry name" value="RING/U-box"/>
    <property type="match status" value="1"/>
</dbReference>
<dbReference type="SMART" id="SM00184">
    <property type="entry name" value="RING"/>
    <property type="match status" value="1"/>
</dbReference>
<feature type="region of interest" description="Disordered" evidence="6">
    <location>
        <begin position="297"/>
        <end position="322"/>
    </location>
</feature>
<dbReference type="PANTHER" id="PTHR44080:SF1">
    <property type="entry name" value="E3 UBIQUITIN-PROTEIN LIGASE COP1"/>
    <property type="match status" value="1"/>
</dbReference>
<organism evidence="8 9">
    <name type="scientific">Pycnococcus provasolii</name>
    <dbReference type="NCBI Taxonomy" id="41880"/>
    <lineage>
        <taxon>Eukaryota</taxon>
        <taxon>Viridiplantae</taxon>
        <taxon>Chlorophyta</taxon>
        <taxon>Pseudoscourfieldiophyceae</taxon>
        <taxon>Pseudoscourfieldiales</taxon>
        <taxon>Pycnococcaceae</taxon>
        <taxon>Pycnococcus</taxon>
    </lineage>
</organism>
<dbReference type="PROSITE" id="PS50082">
    <property type="entry name" value="WD_REPEATS_2"/>
    <property type="match status" value="2"/>
</dbReference>
<dbReference type="SUPFAM" id="SSF50978">
    <property type="entry name" value="WD40 repeat-like"/>
    <property type="match status" value="1"/>
</dbReference>
<dbReference type="Pfam" id="PF00400">
    <property type="entry name" value="WD40"/>
    <property type="match status" value="3"/>
</dbReference>
<dbReference type="Pfam" id="PF13445">
    <property type="entry name" value="zf-RING_UBOX"/>
    <property type="match status" value="1"/>
</dbReference>
<feature type="region of interest" description="Disordered" evidence="6">
    <location>
        <begin position="241"/>
        <end position="275"/>
    </location>
</feature>
<dbReference type="InterPro" id="IPR027370">
    <property type="entry name" value="Znf-RING_euk"/>
</dbReference>
<sequence>MASSFSPLSSSSRGTVCSLCHDSFFNLHRRNVPLLLVPCGHTFCAPCLSQQLGGQRGSLDSGALGAAPAGGDFAHRGDLDGGAGDFAHTSSAPAPSPSVRARAYNCALCGSFIPPDAILPPNAALGALLDEHARTLPHIPGKNKHNNVDTPEASYANLKQIIDDAARGHIKPKMNAAQCRSLARSLAKTADDLARKERAGGAQVLLTILNNGHAAHERAMERATKQLAILDADIVNVEKEWKEKGGNDDDNDDDENNMNEEEEEEEEEEEAAAAQRALDHVDELAIAYLGVAVPDVGADGDRPEGGLKTTTPPAADVDPNVPAPGEALGVVRRAVEALSSRGQLRFIADVPSVDSVTTSLATNSRDSSNARIVASLEFDAAGDHVAAAGVARCIRIYRFHDSAKAAKLASIRDADKEREPKRLRRSNAEASDSAAAASAGAAEYSAQPKLCIDVKNKLSCLSWCRMASQSAPLASADYEGVVSLYDPSTGVLLRDTCEHVRRLWSVAFAGEGRLESFATGGDDGRVKLWSVRKPCSTMTLELRANVCAVEFQPNDPNVLAVGSADHRVRLFDLRAAHANRPLVELWGHTRAVSYVRWLTGEDTPRGGALVSASIDGALKLWEGLDGAAGRCVRSFAGHVNERNFVGLAAGAGDASSFLACGSETNAVFTYHRSLSKPVATHSFSGSSDTSHSGYRFVSAVAWRPKTTTLLAANSRGRIRILELGE</sequence>
<feature type="compositionally biased region" description="Acidic residues" evidence="6">
    <location>
        <begin position="248"/>
        <end position="271"/>
    </location>
</feature>
<evidence type="ECO:0000313" key="8">
    <source>
        <dbReference type="EMBL" id="GHP02003.1"/>
    </source>
</evidence>
<keyword evidence="9" id="KW-1185">Reference proteome</keyword>
<evidence type="ECO:0000256" key="3">
    <source>
        <dbReference type="ARBA" id="ARBA00022833"/>
    </source>
</evidence>
<dbReference type="PROSITE" id="PS50089">
    <property type="entry name" value="ZF_RING_2"/>
    <property type="match status" value="1"/>
</dbReference>
<feature type="compositionally biased region" description="Low complexity" evidence="6">
    <location>
        <begin position="312"/>
        <end position="322"/>
    </location>
</feature>
<dbReference type="PANTHER" id="PTHR44080">
    <property type="entry name" value="E3 UBIQUITIN-PROTEIN LIGASE COP1"/>
    <property type="match status" value="1"/>
</dbReference>
<dbReference type="InterPro" id="IPR017907">
    <property type="entry name" value="Znf_RING_CS"/>
</dbReference>
<dbReference type="EMBL" id="BNJQ01000002">
    <property type="protein sequence ID" value="GHP02003.1"/>
    <property type="molecule type" value="Genomic_DNA"/>
</dbReference>
<dbReference type="GO" id="GO:0061630">
    <property type="term" value="F:ubiquitin protein ligase activity"/>
    <property type="evidence" value="ECO:0007669"/>
    <property type="project" value="InterPro"/>
</dbReference>
<reference evidence="8" key="1">
    <citation type="submission" date="2020-10" db="EMBL/GenBank/DDBJ databases">
        <title>Unveiling of a novel bifunctional photoreceptor, Dualchrome1, isolated from a cosmopolitan green alga.</title>
        <authorList>
            <person name="Suzuki S."/>
            <person name="Kawachi M."/>
        </authorList>
    </citation>
    <scope>NUCLEOTIDE SEQUENCE</scope>
    <source>
        <strain evidence="8">NIES 2893</strain>
    </source>
</reference>
<feature type="repeat" description="WD" evidence="5">
    <location>
        <begin position="496"/>
        <end position="539"/>
    </location>
</feature>
<feature type="non-terminal residue" evidence="8">
    <location>
        <position position="1"/>
    </location>
</feature>
<dbReference type="Gene3D" id="3.30.40.10">
    <property type="entry name" value="Zinc/RING finger domain, C3HC4 (zinc finger)"/>
    <property type="match status" value="1"/>
</dbReference>
<dbReference type="SMART" id="SM00320">
    <property type="entry name" value="WD40"/>
    <property type="match status" value="7"/>
</dbReference>
<evidence type="ECO:0000256" key="5">
    <source>
        <dbReference type="PROSITE-ProRule" id="PRU00221"/>
    </source>
</evidence>
<evidence type="ECO:0000256" key="6">
    <source>
        <dbReference type="SAM" id="MobiDB-lite"/>
    </source>
</evidence>
<dbReference type="InterPro" id="IPR001841">
    <property type="entry name" value="Znf_RING"/>
</dbReference>
<proteinExistence type="predicted"/>
<dbReference type="InterPro" id="IPR015943">
    <property type="entry name" value="WD40/YVTN_repeat-like_dom_sf"/>
</dbReference>
<dbReference type="InterPro" id="IPR036322">
    <property type="entry name" value="WD40_repeat_dom_sf"/>
</dbReference>
<dbReference type="Proteomes" id="UP000660262">
    <property type="component" value="Unassembled WGS sequence"/>
</dbReference>
<dbReference type="GO" id="GO:0008270">
    <property type="term" value="F:zinc ion binding"/>
    <property type="evidence" value="ECO:0007669"/>
    <property type="project" value="UniProtKB-KW"/>
</dbReference>
<evidence type="ECO:0000256" key="4">
    <source>
        <dbReference type="PROSITE-ProRule" id="PRU00175"/>
    </source>
</evidence>
<protein>
    <submittedName>
        <fullName evidence="8">RING finger and WD repeat domain-containing protein 2</fullName>
    </submittedName>
</protein>
<accession>A0A830H6T7</accession>
<evidence type="ECO:0000256" key="2">
    <source>
        <dbReference type="ARBA" id="ARBA00022771"/>
    </source>
</evidence>
<dbReference type="InterPro" id="IPR042755">
    <property type="entry name" value="COP1"/>
</dbReference>
<evidence type="ECO:0000313" key="9">
    <source>
        <dbReference type="Proteomes" id="UP000660262"/>
    </source>
</evidence>
<keyword evidence="5" id="KW-0853">WD repeat</keyword>
<dbReference type="OrthoDB" id="273771at2759"/>
<gene>
    <name evidence="8" type="ORF">PPROV_000075900</name>
</gene>
<dbReference type="AlphaFoldDB" id="A0A830H6T7"/>
<feature type="repeat" description="WD" evidence="5">
    <location>
        <begin position="585"/>
        <end position="622"/>
    </location>
</feature>
<feature type="domain" description="RING-type" evidence="7">
    <location>
        <begin position="17"/>
        <end position="50"/>
    </location>
</feature>
<dbReference type="PROSITE" id="PS00518">
    <property type="entry name" value="ZF_RING_1"/>
    <property type="match status" value="1"/>
</dbReference>
<dbReference type="InterPro" id="IPR013083">
    <property type="entry name" value="Znf_RING/FYVE/PHD"/>
</dbReference>
<keyword evidence="3" id="KW-0862">Zinc</keyword>
<evidence type="ECO:0000259" key="7">
    <source>
        <dbReference type="PROSITE" id="PS50089"/>
    </source>
</evidence>
<keyword evidence="1" id="KW-0479">Metal-binding</keyword>
<name>A0A830H6T7_9CHLO</name>
<dbReference type="Gene3D" id="2.130.10.10">
    <property type="entry name" value="YVTN repeat-like/Quinoprotein amine dehydrogenase"/>
    <property type="match status" value="1"/>
</dbReference>